<dbReference type="Proteomes" id="UP000030649">
    <property type="component" value="Unassembled WGS sequence"/>
</dbReference>
<gene>
    <name evidence="1" type="ORF">J07HQW1_01879</name>
</gene>
<evidence type="ECO:0000313" key="1">
    <source>
        <dbReference type="EMBL" id="ERG91845.1"/>
    </source>
</evidence>
<evidence type="ECO:0000313" key="2">
    <source>
        <dbReference type="Proteomes" id="UP000030649"/>
    </source>
</evidence>
<organism evidence="1 2">
    <name type="scientific">Haloquadratum walsbyi J07HQW1</name>
    <dbReference type="NCBI Taxonomy" id="1238424"/>
    <lineage>
        <taxon>Archaea</taxon>
        <taxon>Methanobacteriati</taxon>
        <taxon>Methanobacteriota</taxon>
        <taxon>Stenosarchaea group</taxon>
        <taxon>Halobacteria</taxon>
        <taxon>Halobacteriales</taxon>
        <taxon>Haloferacaceae</taxon>
        <taxon>Haloquadratum</taxon>
    </lineage>
</organism>
<accession>U1N5F8</accession>
<sequence length="78" mass="9124">MSGFVEILKELHAWSVIPRVKALLKSQILRVTEKAIHLAHRTVSRYSSQLSTHRYTLPQHVFLLCLTVREEHDLSWFA</sequence>
<reference evidence="1 2" key="1">
    <citation type="journal article" date="2013" name="PLoS ONE">
        <title>Assembly-driven community genomics of a hypersaline microbial ecosystem.</title>
        <authorList>
            <person name="Podell S."/>
            <person name="Ugalde J.A."/>
            <person name="Narasingarao P."/>
            <person name="Banfield J.F."/>
            <person name="Heidelberg K.B."/>
            <person name="Allen E.E."/>
        </authorList>
    </citation>
    <scope>NUCLEOTIDE SEQUENCE [LARGE SCALE GENOMIC DNA]</scope>
    <source>
        <strain evidence="2">J07HQW1</strain>
    </source>
</reference>
<protein>
    <submittedName>
        <fullName evidence="1">Uncharacterized protein</fullName>
    </submittedName>
</protein>
<name>U1N5F8_9EURY</name>
<dbReference type="HOGENOM" id="CLU_2613541_0_0_2"/>
<proteinExistence type="predicted"/>
<dbReference type="EMBL" id="KE356560">
    <property type="protein sequence ID" value="ERG91845.1"/>
    <property type="molecule type" value="Genomic_DNA"/>
</dbReference>
<dbReference type="AlphaFoldDB" id="U1N5F8"/>